<comment type="caution">
    <text evidence="1">The sequence shown here is derived from an EMBL/GenBank/DDBJ whole genome shotgun (WGS) entry which is preliminary data.</text>
</comment>
<reference evidence="1" key="1">
    <citation type="journal article" date="2021" name="mSystems">
        <title>Bacteria and Archaea Synergistically Convert Glycine Betaine to Biogenic Methane in the Formosa Cold Seep of the South China Sea.</title>
        <authorList>
            <person name="Li L."/>
            <person name="Zhang W."/>
            <person name="Zhang S."/>
            <person name="Song L."/>
            <person name="Sun Q."/>
            <person name="Zhang H."/>
            <person name="Xiang H."/>
            <person name="Dong X."/>
        </authorList>
    </citation>
    <scope>NUCLEOTIDE SEQUENCE</scope>
    <source>
        <strain evidence="1">LLY</strain>
    </source>
</reference>
<evidence type="ECO:0000313" key="1">
    <source>
        <dbReference type="EMBL" id="MCM1987558.1"/>
    </source>
</evidence>
<name>A0A9E4ZGP1_9EURY</name>
<keyword evidence="2" id="KW-1185">Reference proteome</keyword>
<sequence>MIRDTFGDKAYAAQVRFILDTINVKELLKITPAKLTDVKRLQFLKQIVAARLMFNLQRSRLALDYLNLKISILQLLR</sequence>
<organism evidence="1 2">
    <name type="scientific">Methanococcoides seepicolus</name>
    <dbReference type="NCBI Taxonomy" id="2828780"/>
    <lineage>
        <taxon>Archaea</taxon>
        <taxon>Methanobacteriati</taxon>
        <taxon>Methanobacteriota</taxon>
        <taxon>Stenosarchaea group</taxon>
        <taxon>Methanomicrobia</taxon>
        <taxon>Methanosarcinales</taxon>
        <taxon>Methanosarcinaceae</taxon>
        <taxon>Methanococcoides</taxon>
    </lineage>
</organism>
<protein>
    <submittedName>
        <fullName evidence="1">Uncharacterized protein</fullName>
    </submittedName>
</protein>
<reference evidence="1" key="2">
    <citation type="submission" date="2021-04" db="EMBL/GenBank/DDBJ databases">
        <authorList>
            <person name="Dong X."/>
        </authorList>
    </citation>
    <scope>NUCLEOTIDE SEQUENCE</scope>
    <source>
        <strain evidence="1">LLY</strain>
    </source>
</reference>
<evidence type="ECO:0000313" key="2">
    <source>
        <dbReference type="Proteomes" id="UP001056766"/>
    </source>
</evidence>
<gene>
    <name evidence="1" type="ORF">KDK67_11310</name>
</gene>
<dbReference type="Proteomes" id="UP001056766">
    <property type="component" value="Unassembled WGS sequence"/>
</dbReference>
<dbReference type="EMBL" id="JAGSOI010000056">
    <property type="protein sequence ID" value="MCM1987558.1"/>
    <property type="molecule type" value="Genomic_DNA"/>
</dbReference>
<dbReference type="RefSeq" id="WP_250868908.1">
    <property type="nucleotide sequence ID" value="NZ_JAGSOI010000056.1"/>
</dbReference>
<proteinExistence type="predicted"/>
<dbReference type="AlphaFoldDB" id="A0A9E4ZGP1"/>
<accession>A0A9E4ZGP1</accession>